<evidence type="ECO:0000313" key="3">
    <source>
        <dbReference type="EMBL" id="PFG28736.1"/>
    </source>
</evidence>
<protein>
    <submittedName>
        <fullName evidence="3">UPF0716 protein FxsA</fullName>
    </submittedName>
</protein>
<dbReference type="OrthoDB" id="4410507at2"/>
<comment type="caution">
    <text evidence="3">The sequence shown here is derived from an EMBL/GenBank/DDBJ whole genome shotgun (WGS) entry which is preliminary data.</text>
</comment>
<accession>A0A2A9DQU5</accession>
<dbReference type="GO" id="GO:0016020">
    <property type="term" value="C:membrane"/>
    <property type="evidence" value="ECO:0007669"/>
    <property type="project" value="InterPro"/>
</dbReference>
<keyword evidence="2" id="KW-1133">Transmembrane helix</keyword>
<name>A0A2A9DQU5_9CORY</name>
<dbReference type="EMBL" id="PDJF01000001">
    <property type="protein sequence ID" value="PFG28736.1"/>
    <property type="molecule type" value="Genomic_DNA"/>
</dbReference>
<dbReference type="PANTHER" id="PTHR35335">
    <property type="entry name" value="UPF0716 PROTEIN FXSA"/>
    <property type="match status" value="1"/>
</dbReference>
<evidence type="ECO:0000313" key="4">
    <source>
        <dbReference type="Proteomes" id="UP000221653"/>
    </source>
</evidence>
<dbReference type="InterPro" id="IPR007313">
    <property type="entry name" value="FxsA"/>
</dbReference>
<feature type="transmembrane region" description="Helical" evidence="2">
    <location>
        <begin position="63"/>
        <end position="80"/>
    </location>
</feature>
<dbReference type="PANTHER" id="PTHR35335:SF1">
    <property type="entry name" value="UPF0716 PROTEIN FXSA"/>
    <property type="match status" value="1"/>
</dbReference>
<feature type="transmembrane region" description="Helical" evidence="2">
    <location>
        <begin position="35"/>
        <end position="56"/>
    </location>
</feature>
<sequence>MRHSFIFTTAVGHPRIAMAITTYDPETVGWGTVPIYLVMLYILLEVLVFVGITAGLGFGWATLIWLLCTIGGMIAATRQMQALAPRLRNVPADKPGEVVATAALTAAGAVLLALPGIVTTVLGILVVWSPTQRIIQSWGSRTITSRLETWGLNGFTTVDHFRGAAAAHRYDSDHPTIIDIDVNESPHSGPQQQWPPQVEQKDDDGQQSSEKRED</sequence>
<feature type="compositionally biased region" description="Basic and acidic residues" evidence="1">
    <location>
        <begin position="199"/>
        <end position="214"/>
    </location>
</feature>
<reference evidence="3 4" key="1">
    <citation type="submission" date="2017-10" db="EMBL/GenBank/DDBJ databases">
        <title>Sequencing the genomes of 1000 actinobacteria strains.</title>
        <authorList>
            <person name="Klenk H.-P."/>
        </authorList>
    </citation>
    <scope>NUCLEOTIDE SEQUENCE [LARGE SCALE GENOMIC DNA]</scope>
    <source>
        <strain evidence="3 4">DSM 20688</strain>
    </source>
</reference>
<dbReference type="RefSeq" id="WP_048381731.1">
    <property type="nucleotide sequence ID" value="NZ_LDYE01000011.1"/>
</dbReference>
<evidence type="ECO:0000256" key="2">
    <source>
        <dbReference type="SAM" id="Phobius"/>
    </source>
</evidence>
<proteinExistence type="predicted"/>
<evidence type="ECO:0000256" key="1">
    <source>
        <dbReference type="SAM" id="MobiDB-lite"/>
    </source>
</evidence>
<keyword evidence="2" id="KW-0472">Membrane</keyword>
<feature type="transmembrane region" description="Helical" evidence="2">
    <location>
        <begin position="100"/>
        <end position="128"/>
    </location>
</feature>
<dbReference type="AlphaFoldDB" id="A0A2A9DQU5"/>
<feature type="compositionally biased region" description="Polar residues" evidence="1">
    <location>
        <begin position="185"/>
        <end position="195"/>
    </location>
</feature>
<feature type="region of interest" description="Disordered" evidence="1">
    <location>
        <begin position="178"/>
        <end position="214"/>
    </location>
</feature>
<dbReference type="Pfam" id="PF04186">
    <property type="entry name" value="FxsA"/>
    <property type="match status" value="1"/>
</dbReference>
<organism evidence="3 4">
    <name type="scientific">Corynebacterium renale</name>
    <dbReference type="NCBI Taxonomy" id="1724"/>
    <lineage>
        <taxon>Bacteria</taxon>
        <taxon>Bacillati</taxon>
        <taxon>Actinomycetota</taxon>
        <taxon>Actinomycetes</taxon>
        <taxon>Mycobacteriales</taxon>
        <taxon>Corynebacteriaceae</taxon>
        <taxon>Corynebacterium</taxon>
    </lineage>
</organism>
<keyword evidence="4" id="KW-1185">Reference proteome</keyword>
<keyword evidence="2" id="KW-0812">Transmembrane</keyword>
<gene>
    <name evidence="3" type="ORF">ATK06_1856</name>
</gene>
<dbReference type="NCBIfam" id="NF008528">
    <property type="entry name" value="PRK11463.1-2"/>
    <property type="match status" value="1"/>
</dbReference>
<dbReference type="Proteomes" id="UP000221653">
    <property type="component" value="Unassembled WGS sequence"/>
</dbReference>
<dbReference type="STRING" id="1724.GCA_001044175_00498"/>